<organism evidence="2 3">
    <name type="scientific">Ambispora leptoticha</name>
    <dbReference type="NCBI Taxonomy" id="144679"/>
    <lineage>
        <taxon>Eukaryota</taxon>
        <taxon>Fungi</taxon>
        <taxon>Fungi incertae sedis</taxon>
        <taxon>Mucoromycota</taxon>
        <taxon>Glomeromycotina</taxon>
        <taxon>Glomeromycetes</taxon>
        <taxon>Archaeosporales</taxon>
        <taxon>Ambisporaceae</taxon>
        <taxon>Ambispora</taxon>
    </lineage>
</organism>
<dbReference type="Proteomes" id="UP000789508">
    <property type="component" value="Unassembled WGS sequence"/>
</dbReference>
<feature type="region of interest" description="Disordered" evidence="1">
    <location>
        <begin position="78"/>
        <end position="106"/>
    </location>
</feature>
<name>A0A9N9FVV8_9GLOM</name>
<evidence type="ECO:0000313" key="3">
    <source>
        <dbReference type="Proteomes" id="UP000789508"/>
    </source>
</evidence>
<reference evidence="2" key="1">
    <citation type="submission" date="2021-06" db="EMBL/GenBank/DDBJ databases">
        <authorList>
            <person name="Kallberg Y."/>
            <person name="Tangrot J."/>
            <person name="Rosling A."/>
        </authorList>
    </citation>
    <scope>NUCLEOTIDE SEQUENCE</scope>
    <source>
        <strain evidence="2">FL130A</strain>
    </source>
</reference>
<evidence type="ECO:0000256" key="1">
    <source>
        <dbReference type="SAM" id="MobiDB-lite"/>
    </source>
</evidence>
<dbReference type="AlphaFoldDB" id="A0A9N9FVV8"/>
<evidence type="ECO:0000313" key="2">
    <source>
        <dbReference type="EMBL" id="CAG8563775.1"/>
    </source>
</evidence>
<proteinExistence type="predicted"/>
<accession>A0A9N9FVV8</accession>
<dbReference type="EMBL" id="CAJVPS010002254">
    <property type="protein sequence ID" value="CAG8563775.1"/>
    <property type="molecule type" value="Genomic_DNA"/>
</dbReference>
<sequence length="133" mass="15038">MDKLTIDTTINTEKETLPSSKITQPPLYHQRSTSIIRPKPIQTRFVSTRILGSGPNIQDTSPPITPVECLTFEDQATGLSSPKLKPNASLSTINNQRKRDESPFRELNLDDGKHITENFLFKKDWSTEKLSVE</sequence>
<dbReference type="OrthoDB" id="2326005at2759"/>
<feature type="compositionally biased region" description="Basic and acidic residues" evidence="1">
    <location>
        <begin position="97"/>
        <end position="106"/>
    </location>
</feature>
<feature type="region of interest" description="Disordered" evidence="1">
    <location>
        <begin position="1"/>
        <end position="33"/>
    </location>
</feature>
<protein>
    <submittedName>
        <fullName evidence="2">14162_t:CDS:1</fullName>
    </submittedName>
</protein>
<gene>
    <name evidence="2" type="ORF">ALEPTO_LOCUS6477</name>
</gene>
<feature type="compositionally biased region" description="Polar residues" evidence="1">
    <location>
        <begin position="1"/>
        <end position="23"/>
    </location>
</feature>
<comment type="caution">
    <text evidence="2">The sequence shown here is derived from an EMBL/GenBank/DDBJ whole genome shotgun (WGS) entry which is preliminary data.</text>
</comment>
<keyword evidence="3" id="KW-1185">Reference proteome</keyword>